<dbReference type="AlphaFoldDB" id="A0A645BVN4"/>
<dbReference type="GO" id="GO:0005840">
    <property type="term" value="C:ribosome"/>
    <property type="evidence" value="ECO:0007669"/>
    <property type="project" value="UniProtKB-KW"/>
</dbReference>
<comment type="caution">
    <text evidence="4">The sequence shown here is derived from an EMBL/GenBank/DDBJ whole genome shotgun (WGS) entry which is preliminary data.</text>
</comment>
<dbReference type="InterPro" id="IPR037147">
    <property type="entry name" value="Ribosomal_bL28_sf"/>
</dbReference>
<dbReference type="PANTHER" id="PTHR39080">
    <property type="entry name" value="50S RIBOSOMAL PROTEIN L28"/>
    <property type="match status" value="1"/>
</dbReference>
<dbReference type="EMBL" id="VSSQ01022790">
    <property type="protein sequence ID" value="MPM69315.1"/>
    <property type="molecule type" value="Genomic_DNA"/>
</dbReference>
<keyword evidence="2 4" id="KW-0689">Ribosomal protein</keyword>
<proteinExistence type="inferred from homology"/>
<evidence type="ECO:0000313" key="4">
    <source>
        <dbReference type="EMBL" id="MPM69315.1"/>
    </source>
</evidence>
<evidence type="ECO:0000256" key="3">
    <source>
        <dbReference type="ARBA" id="ARBA00023274"/>
    </source>
</evidence>
<dbReference type="Gene3D" id="2.30.170.40">
    <property type="entry name" value="Ribosomal protein L28/L24"/>
    <property type="match status" value="1"/>
</dbReference>
<protein>
    <submittedName>
        <fullName evidence="4">50S ribosomal protein L28</fullName>
    </submittedName>
</protein>
<dbReference type="InterPro" id="IPR026569">
    <property type="entry name" value="Ribosomal_bL28"/>
</dbReference>
<evidence type="ECO:0000256" key="1">
    <source>
        <dbReference type="ARBA" id="ARBA00008760"/>
    </source>
</evidence>
<name>A0A645BVN4_9ZZZZ</name>
<sequence>MAKCEICEKDMRTGHRISISRSQVSRRANRTWKPNVKKIKINDNGTIRSIYICTRCLRSGKVTRAI</sequence>
<dbReference type="InterPro" id="IPR050096">
    <property type="entry name" value="Bacterial_rp_bL28"/>
</dbReference>
<comment type="similarity">
    <text evidence="1">Belongs to the bacterial ribosomal protein bL28 family.</text>
</comment>
<gene>
    <name evidence="4" type="primary">rpmB_18</name>
    <name evidence="4" type="ORF">SDC9_116260</name>
</gene>
<dbReference type="SUPFAM" id="SSF143800">
    <property type="entry name" value="L28p-like"/>
    <property type="match status" value="1"/>
</dbReference>
<organism evidence="4">
    <name type="scientific">bioreactor metagenome</name>
    <dbReference type="NCBI Taxonomy" id="1076179"/>
    <lineage>
        <taxon>unclassified sequences</taxon>
        <taxon>metagenomes</taxon>
        <taxon>ecological metagenomes</taxon>
    </lineage>
</organism>
<evidence type="ECO:0000256" key="2">
    <source>
        <dbReference type="ARBA" id="ARBA00022980"/>
    </source>
</evidence>
<dbReference type="Pfam" id="PF00830">
    <property type="entry name" value="Ribosomal_L28"/>
    <property type="match status" value="1"/>
</dbReference>
<accession>A0A645BVN4</accession>
<reference evidence="4" key="1">
    <citation type="submission" date="2019-08" db="EMBL/GenBank/DDBJ databases">
        <authorList>
            <person name="Kucharzyk K."/>
            <person name="Murdoch R.W."/>
            <person name="Higgins S."/>
            <person name="Loffler F."/>
        </authorList>
    </citation>
    <scope>NUCLEOTIDE SEQUENCE</scope>
</reference>
<keyword evidence="3" id="KW-0687">Ribonucleoprotein</keyword>
<dbReference type="GO" id="GO:1990904">
    <property type="term" value="C:ribonucleoprotein complex"/>
    <property type="evidence" value="ECO:0007669"/>
    <property type="project" value="UniProtKB-KW"/>
</dbReference>
<dbReference type="PANTHER" id="PTHR39080:SF1">
    <property type="entry name" value="LARGE RIBOSOMAL SUBUNIT PROTEIN BL28A"/>
    <property type="match status" value="1"/>
</dbReference>
<dbReference type="InterPro" id="IPR034704">
    <property type="entry name" value="Ribosomal_bL28/bL31-like_sf"/>
</dbReference>
<dbReference type="GO" id="GO:0003735">
    <property type="term" value="F:structural constituent of ribosome"/>
    <property type="evidence" value="ECO:0007669"/>
    <property type="project" value="InterPro"/>
</dbReference>